<name>A0A9Q0DI59_9TELE</name>
<feature type="compositionally biased region" description="Polar residues" evidence="1">
    <location>
        <begin position="131"/>
        <end position="140"/>
    </location>
</feature>
<dbReference type="OrthoDB" id="9908249at2759"/>
<feature type="compositionally biased region" description="Polar residues" evidence="1">
    <location>
        <begin position="28"/>
        <end position="40"/>
    </location>
</feature>
<gene>
    <name evidence="2" type="ORF">NHX12_009708</name>
</gene>
<feature type="compositionally biased region" description="Polar residues" evidence="1">
    <location>
        <begin position="1"/>
        <end position="12"/>
    </location>
</feature>
<organism evidence="2 3">
    <name type="scientific">Muraenolepis orangiensis</name>
    <name type="common">Patagonian moray cod</name>
    <dbReference type="NCBI Taxonomy" id="630683"/>
    <lineage>
        <taxon>Eukaryota</taxon>
        <taxon>Metazoa</taxon>
        <taxon>Chordata</taxon>
        <taxon>Craniata</taxon>
        <taxon>Vertebrata</taxon>
        <taxon>Euteleostomi</taxon>
        <taxon>Actinopterygii</taxon>
        <taxon>Neopterygii</taxon>
        <taxon>Teleostei</taxon>
        <taxon>Neoteleostei</taxon>
        <taxon>Acanthomorphata</taxon>
        <taxon>Zeiogadaria</taxon>
        <taxon>Gadariae</taxon>
        <taxon>Gadiformes</taxon>
        <taxon>Muraenolepidoidei</taxon>
        <taxon>Muraenolepididae</taxon>
        <taxon>Muraenolepis</taxon>
    </lineage>
</organism>
<comment type="caution">
    <text evidence="2">The sequence shown here is derived from an EMBL/GenBank/DDBJ whole genome shotgun (WGS) entry which is preliminary data.</text>
</comment>
<dbReference type="Proteomes" id="UP001148018">
    <property type="component" value="Unassembled WGS sequence"/>
</dbReference>
<sequence>MTESNMIISSLYNKRAAQQPESPHSESHFTSASLSRSVSTPEKRRGQSAAVDPSDRGQPVYTSSLSARDSDREVQTFTTAPPVNVPDHRHVPGGLLTRDFRGDRRYFGGSPGTPLASRDKPNGDTAPTAAHQATASTLFTTAKPPPVGSRLMGKTDPTVWSRGNGAANEDIKWPTSSSSGALVSPPGQADSEDPGEKRPCSLNFTEPEGTIEVRQPAGLASGEECDYLVTVYLGYGIQLQ</sequence>
<dbReference type="EMBL" id="JANIIK010000115">
    <property type="protein sequence ID" value="KAJ3588854.1"/>
    <property type="molecule type" value="Genomic_DNA"/>
</dbReference>
<evidence type="ECO:0000256" key="1">
    <source>
        <dbReference type="SAM" id="MobiDB-lite"/>
    </source>
</evidence>
<dbReference type="AlphaFoldDB" id="A0A9Q0DI59"/>
<accession>A0A9Q0DI59</accession>
<evidence type="ECO:0000313" key="3">
    <source>
        <dbReference type="Proteomes" id="UP001148018"/>
    </source>
</evidence>
<proteinExistence type="predicted"/>
<protein>
    <submittedName>
        <fullName evidence="2">Uncharacterized protein</fullName>
    </submittedName>
</protein>
<evidence type="ECO:0000313" key="2">
    <source>
        <dbReference type="EMBL" id="KAJ3588854.1"/>
    </source>
</evidence>
<reference evidence="2" key="1">
    <citation type="submission" date="2022-07" db="EMBL/GenBank/DDBJ databases">
        <title>Chromosome-level genome of Muraenolepis orangiensis.</title>
        <authorList>
            <person name="Kim J."/>
        </authorList>
    </citation>
    <scope>NUCLEOTIDE SEQUENCE</scope>
    <source>
        <strain evidence="2">KU_S4_2022</strain>
        <tissue evidence="2">Muscle</tissue>
    </source>
</reference>
<feature type="region of interest" description="Disordered" evidence="1">
    <location>
        <begin position="1"/>
        <end position="209"/>
    </location>
</feature>
<feature type="non-terminal residue" evidence="2">
    <location>
        <position position="240"/>
    </location>
</feature>
<keyword evidence="3" id="KW-1185">Reference proteome</keyword>